<name>A0A5C6SBP0_FUSOC</name>
<reference evidence="1 2" key="1">
    <citation type="submission" date="2019-07" db="EMBL/GenBank/DDBJ databases">
        <title>The First High-Quality Draft Genome Sequence of the Causal Agent of the Current Panama Disease Epidemic.</title>
        <authorList>
            <person name="Warmington R.J."/>
            <person name="Kay W."/>
            <person name="Jeffries A."/>
            <person name="Bebber D."/>
            <person name="Moore K."/>
            <person name="Studholme D.J."/>
        </authorList>
    </citation>
    <scope>NUCLEOTIDE SEQUENCE [LARGE SCALE GENOMIC DNA]</scope>
    <source>
        <strain evidence="1 2">TR4</strain>
    </source>
</reference>
<dbReference type="AlphaFoldDB" id="A0A5C6SBP0"/>
<organism evidence="1 2">
    <name type="scientific">Fusarium oxysporum f. sp. cubense</name>
    <dbReference type="NCBI Taxonomy" id="61366"/>
    <lineage>
        <taxon>Eukaryota</taxon>
        <taxon>Fungi</taxon>
        <taxon>Dikarya</taxon>
        <taxon>Ascomycota</taxon>
        <taxon>Pezizomycotina</taxon>
        <taxon>Sordariomycetes</taxon>
        <taxon>Hypocreomycetidae</taxon>
        <taxon>Hypocreales</taxon>
        <taxon>Nectriaceae</taxon>
        <taxon>Fusarium</taxon>
        <taxon>Fusarium oxysporum species complex</taxon>
    </lineage>
</organism>
<dbReference type="EMBL" id="VMNF01000015">
    <property type="protein sequence ID" value="TXB95427.1"/>
    <property type="molecule type" value="Genomic_DNA"/>
</dbReference>
<dbReference type="Proteomes" id="UP000321331">
    <property type="component" value="Unassembled WGS sequence"/>
</dbReference>
<accession>A0A5C6SBP0</accession>
<gene>
    <name evidence="1" type="ORF">FocTR4_00015966</name>
</gene>
<comment type="caution">
    <text evidence="1">The sequence shown here is derived from an EMBL/GenBank/DDBJ whole genome shotgun (WGS) entry which is preliminary data.</text>
</comment>
<protein>
    <submittedName>
        <fullName evidence="1">Uncharacterized protein</fullName>
    </submittedName>
</protein>
<evidence type="ECO:0000313" key="2">
    <source>
        <dbReference type="Proteomes" id="UP000321331"/>
    </source>
</evidence>
<proteinExistence type="predicted"/>
<sequence>MASISATELPKQLFINNAFVDSKSNKTVFFRILDRAVWSLVVFMSRRVSMMSSLRLIEMRWRLAQRGLVT</sequence>
<evidence type="ECO:0000313" key="1">
    <source>
        <dbReference type="EMBL" id="TXB95427.1"/>
    </source>
</evidence>